<keyword evidence="5 7" id="KW-1133">Transmembrane helix</keyword>
<evidence type="ECO:0000313" key="9">
    <source>
        <dbReference type="Proteomes" id="UP000179270"/>
    </source>
</evidence>
<organism evidence="8 9">
    <name type="scientific">Candidatus Roizmanbacteria bacterium RIFCSPLOWO2_01_FULL_35_13</name>
    <dbReference type="NCBI Taxonomy" id="1802055"/>
    <lineage>
        <taxon>Bacteria</taxon>
        <taxon>Candidatus Roizmaniibacteriota</taxon>
    </lineage>
</organism>
<evidence type="ECO:0000256" key="3">
    <source>
        <dbReference type="ARBA" id="ARBA00022596"/>
    </source>
</evidence>
<evidence type="ECO:0000256" key="5">
    <source>
        <dbReference type="ARBA" id="ARBA00022989"/>
    </source>
</evidence>
<dbReference type="Pfam" id="PF03824">
    <property type="entry name" value="NicO"/>
    <property type="match status" value="1"/>
</dbReference>
<keyword evidence="4 7" id="KW-0812">Transmembrane</keyword>
<evidence type="ECO:0000313" key="8">
    <source>
        <dbReference type="EMBL" id="OGK40774.1"/>
    </source>
</evidence>
<dbReference type="EMBL" id="MGAF01000026">
    <property type="protein sequence ID" value="OGK40774.1"/>
    <property type="molecule type" value="Genomic_DNA"/>
</dbReference>
<feature type="transmembrane region" description="Helical" evidence="7">
    <location>
        <begin position="46"/>
        <end position="72"/>
    </location>
</feature>
<proteinExistence type="inferred from homology"/>
<reference evidence="8 9" key="1">
    <citation type="journal article" date="2016" name="Nat. Commun.">
        <title>Thousands of microbial genomes shed light on interconnected biogeochemical processes in an aquifer system.</title>
        <authorList>
            <person name="Anantharaman K."/>
            <person name="Brown C.T."/>
            <person name="Hug L.A."/>
            <person name="Sharon I."/>
            <person name="Castelle C.J."/>
            <person name="Probst A.J."/>
            <person name="Thomas B.C."/>
            <person name="Singh A."/>
            <person name="Wilkins M.J."/>
            <person name="Karaoz U."/>
            <person name="Brodie E.L."/>
            <person name="Williams K.H."/>
            <person name="Hubbard S.S."/>
            <person name="Banfield J.F."/>
        </authorList>
    </citation>
    <scope>NUCLEOTIDE SEQUENCE [LARGE SCALE GENOMIC DNA]</scope>
</reference>
<dbReference type="Proteomes" id="UP000179270">
    <property type="component" value="Unassembled WGS sequence"/>
</dbReference>
<dbReference type="GO" id="GO:0012505">
    <property type="term" value="C:endomembrane system"/>
    <property type="evidence" value="ECO:0007669"/>
    <property type="project" value="UniProtKB-SubCell"/>
</dbReference>
<comment type="caution">
    <text evidence="8">The sequence shown here is derived from an EMBL/GenBank/DDBJ whole genome shotgun (WGS) entry which is preliminary data.</text>
</comment>
<keyword evidence="2 7" id="KW-0813">Transport</keyword>
<keyword evidence="6 7" id="KW-0472">Membrane</keyword>
<name>A0A1F7IBN7_9BACT</name>
<comment type="caution">
    <text evidence="7">Lacks conserved residue(s) required for the propagation of feature annotation.</text>
</comment>
<dbReference type="GO" id="GO:0015099">
    <property type="term" value="F:nickel cation transmembrane transporter activity"/>
    <property type="evidence" value="ECO:0007669"/>
    <property type="project" value="UniProtKB-UniRule"/>
</dbReference>
<dbReference type="InterPro" id="IPR011541">
    <property type="entry name" value="Ni/Co_transpt_high_affinity"/>
</dbReference>
<gene>
    <name evidence="8" type="ORF">A3A74_04105</name>
</gene>
<dbReference type="STRING" id="1802055.A3A74_04105"/>
<dbReference type="GO" id="GO:0005886">
    <property type="term" value="C:plasma membrane"/>
    <property type="evidence" value="ECO:0007669"/>
    <property type="project" value="UniProtKB-SubCell"/>
</dbReference>
<feature type="transmembrane region" description="Helical" evidence="7">
    <location>
        <begin position="182"/>
        <end position="207"/>
    </location>
</feature>
<evidence type="ECO:0000256" key="2">
    <source>
        <dbReference type="ARBA" id="ARBA00022448"/>
    </source>
</evidence>
<evidence type="ECO:0000256" key="4">
    <source>
        <dbReference type="ARBA" id="ARBA00022692"/>
    </source>
</evidence>
<sequence>MSINFSQLSVFFLALLLGLRHGIDWDHIAAITDVTGTSDHRHEALFSGFLYIIGHAFVVIILGLAAIAVGVNLPDWVDPIMEKFVGITLVLVGVWLLISILRYGKNFKLKSRWILVLDFVNKISLFLHNKIPHKHEHQELQQVEGKNVWKAAFTIGMIHGVGAETPTQVLLFVTAAGVGHGIGGILLLFTFVFGLALSNTAISLFSIFGFAKAKKNSNIYVGLGLITACFSLFVGLSYFL</sequence>
<keyword evidence="3" id="KW-0533">Nickel</keyword>
<comment type="similarity">
    <text evidence="7">Belongs to the NiCoT transporter (TC 2.A.52) family.</text>
</comment>
<dbReference type="AlphaFoldDB" id="A0A1F7IBN7"/>
<evidence type="ECO:0000256" key="6">
    <source>
        <dbReference type="ARBA" id="ARBA00023136"/>
    </source>
</evidence>
<accession>A0A1F7IBN7</accession>
<protein>
    <recommendedName>
        <fullName evidence="7">Nickel/cobalt efflux system</fullName>
    </recommendedName>
</protein>
<feature type="transmembrane region" description="Helical" evidence="7">
    <location>
        <begin position="84"/>
        <end position="103"/>
    </location>
</feature>
<evidence type="ECO:0000256" key="7">
    <source>
        <dbReference type="RuleBase" id="RU362101"/>
    </source>
</evidence>
<evidence type="ECO:0000256" key="1">
    <source>
        <dbReference type="ARBA" id="ARBA00004127"/>
    </source>
</evidence>
<feature type="transmembrane region" description="Helical" evidence="7">
    <location>
        <begin position="219"/>
        <end position="239"/>
    </location>
</feature>
<comment type="subcellular location">
    <subcellularLocation>
        <location evidence="7">Cell membrane</location>
        <topology evidence="7">Multi-pass membrane protein</topology>
    </subcellularLocation>
    <subcellularLocation>
        <location evidence="1">Endomembrane system</location>
        <topology evidence="1">Multi-pass membrane protein</topology>
    </subcellularLocation>
</comment>